<reference evidence="1 2" key="1">
    <citation type="submission" date="2024-01" db="EMBL/GenBank/DDBJ databases">
        <title>The genomes of 5 underutilized Papilionoideae crops provide insights into root nodulation and disease resistanc.</title>
        <authorList>
            <person name="Jiang F."/>
        </authorList>
    </citation>
    <scope>NUCLEOTIDE SEQUENCE [LARGE SCALE GENOMIC DNA]</scope>
    <source>
        <strain evidence="1">JINMINGXINNONG_FW02</strain>
        <tissue evidence="1">Leaves</tissue>
    </source>
</reference>
<accession>A0AAN9RII4</accession>
<evidence type="ECO:0000313" key="1">
    <source>
        <dbReference type="EMBL" id="KAK7367533.1"/>
    </source>
</evidence>
<keyword evidence="2" id="KW-1185">Reference proteome</keyword>
<dbReference type="AlphaFoldDB" id="A0AAN9RII4"/>
<protein>
    <submittedName>
        <fullName evidence="1">Uncharacterized protein</fullName>
    </submittedName>
</protein>
<evidence type="ECO:0000313" key="2">
    <source>
        <dbReference type="Proteomes" id="UP001374584"/>
    </source>
</evidence>
<sequence length="86" mass="9731">MSFVKGKTEKLQNFNILMFVLFVSSNIALLAMTTLCFSLIVLLATYPLSSLIFHPIFQTQSGSRMEWKVTTVDFFYAEAAINSIHC</sequence>
<organism evidence="1 2">
    <name type="scientific">Phaseolus coccineus</name>
    <name type="common">Scarlet runner bean</name>
    <name type="synonym">Phaseolus multiflorus</name>
    <dbReference type="NCBI Taxonomy" id="3886"/>
    <lineage>
        <taxon>Eukaryota</taxon>
        <taxon>Viridiplantae</taxon>
        <taxon>Streptophyta</taxon>
        <taxon>Embryophyta</taxon>
        <taxon>Tracheophyta</taxon>
        <taxon>Spermatophyta</taxon>
        <taxon>Magnoliopsida</taxon>
        <taxon>eudicotyledons</taxon>
        <taxon>Gunneridae</taxon>
        <taxon>Pentapetalae</taxon>
        <taxon>rosids</taxon>
        <taxon>fabids</taxon>
        <taxon>Fabales</taxon>
        <taxon>Fabaceae</taxon>
        <taxon>Papilionoideae</taxon>
        <taxon>50 kb inversion clade</taxon>
        <taxon>NPAAA clade</taxon>
        <taxon>indigoferoid/millettioid clade</taxon>
        <taxon>Phaseoleae</taxon>
        <taxon>Phaseolus</taxon>
    </lineage>
</organism>
<comment type="caution">
    <text evidence="1">The sequence shown here is derived from an EMBL/GenBank/DDBJ whole genome shotgun (WGS) entry which is preliminary data.</text>
</comment>
<dbReference type="Proteomes" id="UP001374584">
    <property type="component" value="Unassembled WGS sequence"/>
</dbReference>
<proteinExistence type="predicted"/>
<gene>
    <name evidence="1" type="ORF">VNO80_09546</name>
</gene>
<name>A0AAN9RII4_PHACN</name>
<dbReference type="EMBL" id="JAYMYR010000004">
    <property type="protein sequence ID" value="KAK7367533.1"/>
    <property type="molecule type" value="Genomic_DNA"/>
</dbReference>